<sequence length="325" mass="33223">MRAITFPSPGSPDVLSLTDLPDPVAGPGEVLIRVTAAGVNRADLSQREGAYPPPAGAPTHLGLEVSGTVEAVGVGATRWSVGDRVCALLAGGGYAELVAVDERHVLPVPEGLDLVEAAGLPEVVATVWSNVVLDAGLAPGETLLVHGGSSGIGTMAIQLAARLGARVAVTAGSPAKLEACRALGADVLIDYREQDFVEALLAATDGRGADVILDAIGGDYIDRDIRALARDGRIMVIGAQSGAPTSIALGQLMARRGRIWGTTLRARDADDKARIVAAIRADVWPAVADGSVRPVVDRVFPLAEAAAAHAHVASSQHVGKVLLAV</sequence>
<gene>
    <name evidence="4" type="ORF">VO01_06700</name>
</gene>
<dbReference type="InterPro" id="IPR020843">
    <property type="entry name" value="ER"/>
</dbReference>
<dbReference type="Pfam" id="PF08240">
    <property type="entry name" value="ADH_N"/>
    <property type="match status" value="1"/>
</dbReference>
<dbReference type="GO" id="GO:0070402">
    <property type="term" value="F:NADPH binding"/>
    <property type="evidence" value="ECO:0007669"/>
    <property type="project" value="TreeGrafter"/>
</dbReference>
<proteinExistence type="predicted"/>
<dbReference type="InterPro" id="IPR011032">
    <property type="entry name" value="GroES-like_sf"/>
</dbReference>
<dbReference type="InterPro" id="IPR013149">
    <property type="entry name" value="ADH-like_C"/>
</dbReference>
<dbReference type="PATRIC" id="fig|33014.5.peg.1390"/>
<dbReference type="InterPro" id="IPR014189">
    <property type="entry name" value="Quinone_OxRdtase_PIG3"/>
</dbReference>
<dbReference type="CDD" id="cd05276">
    <property type="entry name" value="p53_inducible_oxidoreductase"/>
    <property type="match status" value="1"/>
</dbReference>
<dbReference type="OrthoDB" id="9780520at2"/>
<dbReference type="InterPro" id="IPR036291">
    <property type="entry name" value="NAD(P)-bd_dom_sf"/>
</dbReference>
<reference evidence="4 5" key="1">
    <citation type="journal article" date="2015" name="Genome Announc.">
        <title>Complete Genome Sequence of Clavibacter michiganensis subsp. insidiosus R1-1 Using PacBio Single-Molecule Real-Time Technology.</title>
        <authorList>
            <person name="Lu Y."/>
            <person name="Samac D.A."/>
            <person name="Glazebrook J."/>
            <person name="Ishimaru C.A."/>
        </authorList>
    </citation>
    <scope>NUCLEOTIDE SEQUENCE [LARGE SCALE GENOMIC DNA]</scope>
    <source>
        <strain evidence="4 5">R1-1</strain>
    </source>
</reference>
<dbReference type="PANTHER" id="PTHR48106:SF8">
    <property type="entry name" value="OS02G0805600 PROTEIN"/>
    <property type="match status" value="1"/>
</dbReference>
<dbReference type="AlphaFoldDB" id="A0A0D5CGX0"/>
<dbReference type="NCBIfam" id="TIGR02824">
    <property type="entry name" value="quinone_pig3"/>
    <property type="match status" value="1"/>
</dbReference>
<dbReference type="Pfam" id="PF00107">
    <property type="entry name" value="ADH_zinc_N"/>
    <property type="match status" value="1"/>
</dbReference>
<dbReference type="SUPFAM" id="SSF50129">
    <property type="entry name" value="GroES-like"/>
    <property type="match status" value="1"/>
</dbReference>
<dbReference type="SMART" id="SM00829">
    <property type="entry name" value="PKS_ER"/>
    <property type="match status" value="1"/>
</dbReference>
<dbReference type="PANTHER" id="PTHR48106">
    <property type="entry name" value="QUINONE OXIDOREDUCTASE PIG3-RELATED"/>
    <property type="match status" value="1"/>
</dbReference>
<dbReference type="GO" id="GO:0016651">
    <property type="term" value="F:oxidoreductase activity, acting on NAD(P)H"/>
    <property type="evidence" value="ECO:0007669"/>
    <property type="project" value="TreeGrafter"/>
</dbReference>
<evidence type="ECO:0000259" key="3">
    <source>
        <dbReference type="SMART" id="SM00829"/>
    </source>
</evidence>
<evidence type="ECO:0000313" key="5">
    <source>
        <dbReference type="Proteomes" id="UP000032604"/>
    </source>
</evidence>
<evidence type="ECO:0000256" key="1">
    <source>
        <dbReference type="ARBA" id="ARBA00022857"/>
    </source>
</evidence>
<dbReference type="Gene3D" id="3.40.50.720">
    <property type="entry name" value="NAD(P)-binding Rossmann-like Domain"/>
    <property type="match status" value="1"/>
</dbReference>
<dbReference type="KEGG" id="cmh:VO01_06700"/>
<dbReference type="InterPro" id="IPR013154">
    <property type="entry name" value="ADH-like_N"/>
</dbReference>
<feature type="domain" description="Enoyl reductase (ER)" evidence="3">
    <location>
        <begin position="10"/>
        <end position="323"/>
    </location>
</feature>
<organism evidence="4 5">
    <name type="scientific">Clavibacter michiganensis subsp. insidiosus</name>
    <dbReference type="NCBI Taxonomy" id="33014"/>
    <lineage>
        <taxon>Bacteria</taxon>
        <taxon>Bacillati</taxon>
        <taxon>Actinomycetota</taxon>
        <taxon>Actinomycetes</taxon>
        <taxon>Micrococcales</taxon>
        <taxon>Microbacteriaceae</taxon>
        <taxon>Clavibacter</taxon>
    </lineage>
</organism>
<accession>A0A0D5CGX0</accession>
<evidence type="ECO:0000313" key="4">
    <source>
        <dbReference type="EMBL" id="AJW78861.1"/>
    </source>
</evidence>
<protein>
    <submittedName>
        <fullName evidence="4">NADPH:quinone oxidoreductase</fullName>
    </submittedName>
</protein>
<dbReference type="HOGENOM" id="CLU_026673_3_4_11"/>
<dbReference type="EMBL" id="CP011043">
    <property type="protein sequence ID" value="AJW78861.1"/>
    <property type="molecule type" value="Genomic_DNA"/>
</dbReference>
<dbReference type="Proteomes" id="UP000032604">
    <property type="component" value="Chromosome"/>
</dbReference>
<dbReference type="SUPFAM" id="SSF51735">
    <property type="entry name" value="NAD(P)-binding Rossmann-fold domains"/>
    <property type="match status" value="1"/>
</dbReference>
<keyword evidence="1" id="KW-0521">NADP</keyword>
<dbReference type="Gene3D" id="3.90.180.10">
    <property type="entry name" value="Medium-chain alcohol dehydrogenases, catalytic domain"/>
    <property type="match status" value="1"/>
</dbReference>
<dbReference type="RefSeq" id="WP_045527788.1">
    <property type="nucleotide sequence ID" value="NZ_CP011043.1"/>
</dbReference>
<name>A0A0D5CGX0_9MICO</name>
<evidence type="ECO:0000256" key="2">
    <source>
        <dbReference type="ARBA" id="ARBA00023002"/>
    </source>
</evidence>
<keyword evidence="2" id="KW-0560">Oxidoreductase</keyword>